<evidence type="ECO:0000256" key="6">
    <source>
        <dbReference type="ARBA" id="ARBA00023136"/>
    </source>
</evidence>
<proteinExistence type="predicted"/>
<dbReference type="GO" id="GO:0016760">
    <property type="term" value="F:cellulose synthase (UDP-forming) activity"/>
    <property type="evidence" value="ECO:0007669"/>
    <property type="project" value="InterPro"/>
</dbReference>
<evidence type="ECO:0000256" key="7">
    <source>
        <dbReference type="ARBA" id="ARBA00023316"/>
    </source>
</evidence>
<dbReference type="InterPro" id="IPR005150">
    <property type="entry name" value="Cellulose_synth"/>
</dbReference>
<keyword evidence="5" id="KW-1133">Transmembrane helix</keyword>
<dbReference type="EMBL" id="LXQA011072205">
    <property type="protein sequence ID" value="MCI83656.1"/>
    <property type="molecule type" value="Genomic_DNA"/>
</dbReference>
<accession>A0A392V5T6</accession>
<dbReference type="GO" id="GO:0071555">
    <property type="term" value="P:cell wall organization"/>
    <property type="evidence" value="ECO:0007669"/>
    <property type="project" value="UniProtKB-KW"/>
</dbReference>
<dbReference type="GO" id="GO:0012505">
    <property type="term" value="C:endomembrane system"/>
    <property type="evidence" value="ECO:0007669"/>
    <property type="project" value="UniProtKB-SubCell"/>
</dbReference>
<evidence type="ECO:0000256" key="2">
    <source>
        <dbReference type="ARBA" id="ARBA00022676"/>
    </source>
</evidence>
<evidence type="ECO:0000256" key="3">
    <source>
        <dbReference type="ARBA" id="ARBA00022679"/>
    </source>
</evidence>
<dbReference type="Pfam" id="PF03552">
    <property type="entry name" value="Cellulose_synt"/>
    <property type="match status" value="1"/>
</dbReference>
<dbReference type="AlphaFoldDB" id="A0A392V5T6"/>
<reference evidence="8 9" key="1">
    <citation type="journal article" date="2018" name="Front. Plant Sci.">
        <title>Red Clover (Trifolium pratense) and Zigzag Clover (T. medium) - A Picture of Genomic Similarities and Differences.</title>
        <authorList>
            <person name="Dluhosova J."/>
            <person name="Istvanek J."/>
            <person name="Nedelnik J."/>
            <person name="Repkova J."/>
        </authorList>
    </citation>
    <scope>NUCLEOTIDE SEQUENCE [LARGE SCALE GENOMIC DNA]</scope>
    <source>
        <strain evidence="9">cv. 10/8</strain>
        <tissue evidence="8">Leaf</tissue>
    </source>
</reference>
<organism evidence="8 9">
    <name type="scientific">Trifolium medium</name>
    <dbReference type="NCBI Taxonomy" id="97028"/>
    <lineage>
        <taxon>Eukaryota</taxon>
        <taxon>Viridiplantae</taxon>
        <taxon>Streptophyta</taxon>
        <taxon>Embryophyta</taxon>
        <taxon>Tracheophyta</taxon>
        <taxon>Spermatophyta</taxon>
        <taxon>Magnoliopsida</taxon>
        <taxon>eudicotyledons</taxon>
        <taxon>Gunneridae</taxon>
        <taxon>Pentapetalae</taxon>
        <taxon>rosids</taxon>
        <taxon>fabids</taxon>
        <taxon>Fabales</taxon>
        <taxon>Fabaceae</taxon>
        <taxon>Papilionoideae</taxon>
        <taxon>50 kb inversion clade</taxon>
        <taxon>NPAAA clade</taxon>
        <taxon>Hologalegina</taxon>
        <taxon>IRL clade</taxon>
        <taxon>Trifolieae</taxon>
        <taxon>Trifolium</taxon>
    </lineage>
</organism>
<evidence type="ECO:0000256" key="4">
    <source>
        <dbReference type="ARBA" id="ARBA00022692"/>
    </source>
</evidence>
<feature type="non-terminal residue" evidence="8">
    <location>
        <position position="32"/>
    </location>
</feature>
<dbReference type="GO" id="GO:0030244">
    <property type="term" value="P:cellulose biosynthetic process"/>
    <property type="evidence" value="ECO:0007669"/>
    <property type="project" value="InterPro"/>
</dbReference>
<keyword evidence="7" id="KW-0961">Cell wall biogenesis/degradation</keyword>
<evidence type="ECO:0000256" key="1">
    <source>
        <dbReference type="ARBA" id="ARBA00004308"/>
    </source>
</evidence>
<comment type="caution">
    <text evidence="8">The sequence shown here is derived from an EMBL/GenBank/DDBJ whole genome shotgun (WGS) entry which is preliminary data.</text>
</comment>
<keyword evidence="4" id="KW-0812">Transmembrane</keyword>
<keyword evidence="6" id="KW-0472">Membrane</keyword>
<dbReference type="PANTHER" id="PTHR13301">
    <property type="entry name" value="X-BOX TRANSCRIPTION FACTOR-RELATED"/>
    <property type="match status" value="1"/>
</dbReference>
<sequence length="32" mass="3801">MLTFEALAETSEFARKWVPFTKKYNIEPRAPE</sequence>
<comment type="subcellular location">
    <subcellularLocation>
        <location evidence="1">Endomembrane system</location>
    </subcellularLocation>
</comment>
<dbReference type="Proteomes" id="UP000265520">
    <property type="component" value="Unassembled WGS sequence"/>
</dbReference>
<keyword evidence="9" id="KW-1185">Reference proteome</keyword>
<evidence type="ECO:0000313" key="9">
    <source>
        <dbReference type="Proteomes" id="UP000265520"/>
    </source>
</evidence>
<evidence type="ECO:0000313" key="8">
    <source>
        <dbReference type="EMBL" id="MCI83656.1"/>
    </source>
</evidence>
<name>A0A392V5T6_9FABA</name>
<protein>
    <submittedName>
        <fullName evidence="8">Cellulose synthase A catalytic subunit 3 (UDP-forming)-like</fullName>
    </submittedName>
</protein>
<evidence type="ECO:0000256" key="5">
    <source>
        <dbReference type="ARBA" id="ARBA00022989"/>
    </source>
</evidence>
<keyword evidence="3" id="KW-0808">Transferase</keyword>
<dbReference type="GO" id="GO:0016020">
    <property type="term" value="C:membrane"/>
    <property type="evidence" value="ECO:0007669"/>
    <property type="project" value="InterPro"/>
</dbReference>
<keyword evidence="2" id="KW-0328">Glycosyltransferase</keyword>